<accession>A0A2P8DLL9</accession>
<sequence>MSRTAVSPDRPGAASGMLAEWPHERHRPIGAPALLISAEPTAAAPGRSANAPGSRAVCTVIVSTDPAAETPLLVAAIRDEMSDRPWQGPDRHWRRYPDLTGGLDVRAGGTWLAARTGPEPRLGAVLNGRLAPDPARPRRPVFDTTVPAGVERRSRGELPLLAATDPKRGAAAGHDDLTCYDPFHLLAADPAGAVLLSWDGTRPHEQVLPVGLSVVVNSGLDAAEPRALRHGPVFAAARPDPGARERAAATRPEEIWGDWVRLLDEAAGTGLRTAGTGSRPDDPAALLTRVELGDGRVWSSNSITLLAGSADGVRYAFNGTPGDPGAWRMVA</sequence>
<evidence type="ECO:0000313" key="2">
    <source>
        <dbReference type="Proteomes" id="UP000240542"/>
    </source>
</evidence>
<name>A0A2P8DLL9_9ACTN</name>
<reference evidence="1 2" key="1">
    <citation type="submission" date="2018-03" db="EMBL/GenBank/DDBJ databases">
        <title>Genomic Encyclopedia of Archaeal and Bacterial Type Strains, Phase II (KMG-II): from individual species to whole genera.</title>
        <authorList>
            <person name="Goeker M."/>
        </authorList>
    </citation>
    <scope>NUCLEOTIDE SEQUENCE [LARGE SCALE GENOMIC DNA]</scope>
    <source>
        <strain evidence="1 2">DSM 45312</strain>
    </source>
</reference>
<evidence type="ECO:0000313" key="1">
    <source>
        <dbReference type="EMBL" id="PSK98098.1"/>
    </source>
</evidence>
<keyword evidence="2" id="KW-1185">Reference proteome</keyword>
<dbReference type="Pfam" id="PF05742">
    <property type="entry name" value="TANGO2"/>
    <property type="match status" value="1"/>
</dbReference>
<dbReference type="PANTHER" id="PTHR17985">
    <property type="entry name" value="SER/THR-RICH PROTEIN T10 IN DGCR REGION"/>
    <property type="match status" value="1"/>
</dbReference>
<dbReference type="PANTHER" id="PTHR17985:SF8">
    <property type="entry name" value="TRANSPORT AND GOLGI ORGANIZATION PROTEIN 2 HOMOLOG"/>
    <property type="match status" value="1"/>
</dbReference>
<dbReference type="EMBL" id="PYGA01000006">
    <property type="protein sequence ID" value="PSK98098.1"/>
    <property type="molecule type" value="Genomic_DNA"/>
</dbReference>
<protein>
    <submittedName>
        <fullName evidence="1">Uncharacterized protein with NRDE domain</fullName>
    </submittedName>
</protein>
<organism evidence="1 2">
    <name type="scientific">Murinocardiopsis flavida</name>
    <dbReference type="NCBI Taxonomy" id="645275"/>
    <lineage>
        <taxon>Bacteria</taxon>
        <taxon>Bacillati</taxon>
        <taxon>Actinomycetota</taxon>
        <taxon>Actinomycetes</taxon>
        <taxon>Streptosporangiales</taxon>
        <taxon>Nocardiopsidaceae</taxon>
        <taxon>Murinocardiopsis</taxon>
    </lineage>
</organism>
<dbReference type="Proteomes" id="UP000240542">
    <property type="component" value="Unassembled WGS sequence"/>
</dbReference>
<comment type="caution">
    <text evidence="1">The sequence shown here is derived from an EMBL/GenBank/DDBJ whole genome shotgun (WGS) entry which is preliminary data.</text>
</comment>
<proteinExistence type="predicted"/>
<gene>
    <name evidence="1" type="ORF">CLV63_106146</name>
</gene>
<dbReference type="InterPro" id="IPR008551">
    <property type="entry name" value="TANGO2"/>
</dbReference>
<dbReference type="AlphaFoldDB" id="A0A2P8DLL9"/>